<dbReference type="RefSeq" id="XP_020855862.1">
    <property type="nucleotide sequence ID" value="XM_021000203.1"/>
</dbReference>
<sequence>MSLYSIQRFIEPCSITYLTNLDLRDMRAPFTCCIRERIKDRMEVQTWYLKTSKLAVALAIIRSKPPDRNSREYTEHLAKMLSGQDGEWRSKVEALETEVLQLRQKLLLSQICPRPYVKNGNTAVPPSSKEPKSPENISSQLEDSGCDVLSENRTDPSELSQNVEESFTSSSEISVCQLPIVKSHCAFQEKTLSSHLQFLQHVLELKNLTQSGNLKTDLNKFESDCSTVSDSVFRLLDGLISFYSDSKLPFSNFLTEAVSILTRLIDDCNLSNHILKKCFKKLEEFEKTLVQVILRNSSINRFQVQHYISNSLVILGKCSFLRKPVISLLLSQVNNFTDELRNMHQLFNPITTCGLKALEAATAIDAADLVILKAHSCFAGSGFVLVLPVLDSTPLSSRLSSGIAGSEEIQSLVALWA</sequence>
<evidence type="ECO:0000313" key="4">
    <source>
        <dbReference type="Proteomes" id="UP000515140"/>
    </source>
</evidence>
<dbReference type="GeneID" id="110217704"/>
<dbReference type="PANTHER" id="PTHR28575">
    <property type="entry name" value="MEIOSIS-SPECIFIC PROTEIN MEI4"/>
    <property type="match status" value="1"/>
</dbReference>
<dbReference type="GO" id="GO:0000800">
    <property type="term" value="C:lateral element"/>
    <property type="evidence" value="ECO:0007669"/>
    <property type="project" value="TreeGrafter"/>
</dbReference>
<reference evidence="5" key="1">
    <citation type="submission" date="2025-08" db="UniProtKB">
        <authorList>
            <consortium name="RefSeq"/>
        </authorList>
    </citation>
    <scope>IDENTIFICATION</scope>
    <source>
        <tissue evidence="5">Spleen</tissue>
    </source>
</reference>
<evidence type="ECO:0000256" key="2">
    <source>
        <dbReference type="ARBA" id="ARBA00093453"/>
    </source>
</evidence>
<dbReference type="GO" id="GO:0042138">
    <property type="term" value="P:meiotic DNA double-strand break formation"/>
    <property type="evidence" value="ECO:0007669"/>
    <property type="project" value="InterPro"/>
</dbReference>
<gene>
    <name evidence="5" type="primary">MEI4</name>
</gene>
<organism evidence="4 5">
    <name type="scientific">Phascolarctos cinereus</name>
    <name type="common">Koala</name>
    <dbReference type="NCBI Taxonomy" id="38626"/>
    <lineage>
        <taxon>Eukaryota</taxon>
        <taxon>Metazoa</taxon>
        <taxon>Chordata</taxon>
        <taxon>Craniata</taxon>
        <taxon>Vertebrata</taxon>
        <taxon>Euteleostomi</taxon>
        <taxon>Mammalia</taxon>
        <taxon>Metatheria</taxon>
        <taxon>Diprotodontia</taxon>
        <taxon>Phascolarctidae</taxon>
        <taxon>Phascolarctos</taxon>
    </lineage>
</organism>
<dbReference type="Pfam" id="PF13971">
    <property type="entry name" value="Mei4"/>
    <property type="match status" value="1"/>
</dbReference>
<dbReference type="InterPro" id="IPR025888">
    <property type="entry name" value="MEI4"/>
</dbReference>
<feature type="region of interest" description="Disordered" evidence="3">
    <location>
        <begin position="119"/>
        <end position="164"/>
    </location>
</feature>
<name>A0A6P5LCX2_PHACI</name>
<proteinExistence type="inferred from homology"/>
<evidence type="ECO:0000256" key="3">
    <source>
        <dbReference type="SAM" id="MobiDB-lite"/>
    </source>
</evidence>
<dbReference type="GO" id="GO:0006310">
    <property type="term" value="P:DNA recombination"/>
    <property type="evidence" value="ECO:0007669"/>
    <property type="project" value="InterPro"/>
</dbReference>
<dbReference type="Proteomes" id="UP000515140">
    <property type="component" value="Unplaced"/>
</dbReference>
<evidence type="ECO:0000256" key="1">
    <source>
        <dbReference type="ARBA" id="ARBA00023254"/>
    </source>
</evidence>
<dbReference type="GO" id="GO:0007283">
    <property type="term" value="P:spermatogenesis"/>
    <property type="evidence" value="ECO:0007669"/>
    <property type="project" value="TreeGrafter"/>
</dbReference>
<dbReference type="PANTHER" id="PTHR28575:SF1">
    <property type="entry name" value="MEIOSIS-SPECIFIC PROTEIN MEI4"/>
    <property type="match status" value="1"/>
</dbReference>
<dbReference type="InParanoid" id="A0A6P5LCX2"/>
<evidence type="ECO:0000313" key="5">
    <source>
        <dbReference type="RefSeq" id="XP_020855862.1"/>
    </source>
</evidence>
<protein>
    <submittedName>
        <fullName evidence="5">Meiosis-specific protein MEI4</fullName>
    </submittedName>
</protein>
<dbReference type="AlphaFoldDB" id="A0A6P5LCX2"/>
<dbReference type="KEGG" id="pcw:110217704"/>
<dbReference type="FunCoup" id="A0A6P5LCX2">
    <property type="interactions" value="12"/>
</dbReference>
<dbReference type="GO" id="GO:0007129">
    <property type="term" value="P:homologous chromosome pairing at meiosis"/>
    <property type="evidence" value="ECO:0007669"/>
    <property type="project" value="TreeGrafter"/>
</dbReference>
<accession>A0A6P5LCX2</accession>
<dbReference type="CTD" id="101928601"/>
<keyword evidence="1" id="KW-0469">Meiosis</keyword>
<comment type="similarity">
    <text evidence="2">Belongs to the MEI4L family.</text>
</comment>
<dbReference type="GO" id="GO:0048477">
    <property type="term" value="P:oogenesis"/>
    <property type="evidence" value="ECO:0007669"/>
    <property type="project" value="TreeGrafter"/>
</dbReference>
<keyword evidence="4" id="KW-1185">Reference proteome</keyword>